<reference evidence="2" key="3">
    <citation type="submission" date="2015-06" db="UniProtKB">
        <authorList>
            <consortium name="EnsemblMetazoa"/>
        </authorList>
    </citation>
    <scope>IDENTIFICATION</scope>
</reference>
<dbReference type="EnsemblMetazoa" id="HelroT158509">
    <property type="protein sequence ID" value="HelroP158509"/>
    <property type="gene ID" value="HelroG158509"/>
</dbReference>
<evidence type="ECO:0000313" key="1">
    <source>
        <dbReference type="EMBL" id="ESO12088.1"/>
    </source>
</evidence>
<dbReference type="HOGENOM" id="CLU_2308992_0_0_1"/>
<dbReference type="RefSeq" id="XP_009008808.1">
    <property type="nucleotide sequence ID" value="XM_009010560.1"/>
</dbReference>
<dbReference type="GeneID" id="20197908"/>
<dbReference type="Proteomes" id="UP000015101">
    <property type="component" value="Unassembled WGS sequence"/>
</dbReference>
<sequence>MYQTDDSIFTACSYPHLQNVNVIHMDIRNPRVNKILSMPPNSTGVCCCRYEALDRNYTSLQQFVLYQQMACEQQHPVACLCTNNRLASKFVQRTDGSFEK</sequence>
<protein>
    <submittedName>
        <fullName evidence="1 2">Uncharacterized protein</fullName>
    </submittedName>
</protein>
<evidence type="ECO:0000313" key="2">
    <source>
        <dbReference type="EnsemblMetazoa" id="HelroP158509"/>
    </source>
</evidence>
<reference evidence="3" key="1">
    <citation type="submission" date="2012-12" db="EMBL/GenBank/DDBJ databases">
        <authorList>
            <person name="Hellsten U."/>
            <person name="Grimwood J."/>
            <person name="Chapman J.A."/>
            <person name="Shapiro H."/>
            <person name="Aerts A."/>
            <person name="Otillar R.P."/>
            <person name="Terry A.Y."/>
            <person name="Boore J.L."/>
            <person name="Simakov O."/>
            <person name="Marletaz F."/>
            <person name="Cho S.-J."/>
            <person name="Edsinger-Gonzales E."/>
            <person name="Havlak P."/>
            <person name="Kuo D.-H."/>
            <person name="Larsson T."/>
            <person name="Lv J."/>
            <person name="Arendt D."/>
            <person name="Savage R."/>
            <person name="Osoegawa K."/>
            <person name="de Jong P."/>
            <person name="Lindberg D.R."/>
            <person name="Seaver E.C."/>
            <person name="Weisblat D.A."/>
            <person name="Putnam N.H."/>
            <person name="Grigoriev I.V."/>
            <person name="Rokhsar D.S."/>
        </authorList>
    </citation>
    <scope>NUCLEOTIDE SEQUENCE</scope>
</reference>
<organism evidence="2 3">
    <name type="scientific">Helobdella robusta</name>
    <name type="common">Californian leech</name>
    <dbReference type="NCBI Taxonomy" id="6412"/>
    <lineage>
        <taxon>Eukaryota</taxon>
        <taxon>Metazoa</taxon>
        <taxon>Spiralia</taxon>
        <taxon>Lophotrochozoa</taxon>
        <taxon>Annelida</taxon>
        <taxon>Clitellata</taxon>
        <taxon>Hirudinea</taxon>
        <taxon>Rhynchobdellida</taxon>
        <taxon>Glossiphoniidae</taxon>
        <taxon>Helobdella</taxon>
    </lineage>
</organism>
<dbReference type="KEGG" id="hro:HELRODRAFT_158509"/>
<gene>
    <name evidence="2" type="primary">20197908</name>
    <name evidence="1" type="ORF">HELRODRAFT_158509</name>
</gene>
<keyword evidence="3" id="KW-1185">Reference proteome</keyword>
<dbReference type="AlphaFoldDB" id="T1EMV8"/>
<proteinExistence type="predicted"/>
<evidence type="ECO:0000313" key="3">
    <source>
        <dbReference type="Proteomes" id="UP000015101"/>
    </source>
</evidence>
<name>T1EMV8_HELRO</name>
<reference evidence="1 3" key="2">
    <citation type="journal article" date="2013" name="Nature">
        <title>Insights into bilaterian evolution from three spiralian genomes.</title>
        <authorList>
            <person name="Simakov O."/>
            <person name="Marletaz F."/>
            <person name="Cho S.J."/>
            <person name="Edsinger-Gonzales E."/>
            <person name="Havlak P."/>
            <person name="Hellsten U."/>
            <person name="Kuo D.H."/>
            <person name="Larsson T."/>
            <person name="Lv J."/>
            <person name="Arendt D."/>
            <person name="Savage R."/>
            <person name="Osoegawa K."/>
            <person name="de Jong P."/>
            <person name="Grimwood J."/>
            <person name="Chapman J.A."/>
            <person name="Shapiro H."/>
            <person name="Aerts A."/>
            <person name="Otillar R.P."/>
            <person name="Terry A.Y."/>
            <person name="Boore J.L."/>
            <person name="Grigoriev I.V."/>
            <person name="Lindberg D.R."/>
            <person name="Seaver E.C."/>
            <person name="Weisblat D.A."/>
            <person name="Putnam N.H."/>
            <person name="Rokhsar D.S."/>
        </authorList>
    </citation>
    <scope>NUCLEOTIDE SEQUENCE</scope>
</reference>
<dbReference type="EMBL" id="KB095811">
    <property type="protein sequence ID" value="ESO12088.1"/>
    <property type="molecule type" value="Genomic_DNA"/>
</dbReference>
<dbReference type="InParanoid" id="T1EMV8"/>
<dbReference type="EMBL" id="AMQM01000058">
    <property type="status" value="NOT_ANNOTATED_CDS"/>
    <property type="molecule type" value="Genomic_DNA"/>
</dbReference>
<dbReference type="CTD" id="20197908"/>
<accession>T1EMV8</accession>